<organism evidence="6 7">
    <name type="scientific">Rubripirellula amarantea</name>
    <dbReference type="NCBI Taxonomy" id="2527999"/>
    <lineage>
        <taxon>Bacteria</taxon>
        <taxon>Pseudomonadati</taxon>
        <taxon>Planctomycetota</taxon>
        <taxon>Planctomycetia</taxon>
        <taxon>Pirellulales</taxon>
        <taxon>Pirellulaceae</taxon>
        <taxon>Rubripirellula</taxon>
    </lineage>
</organism>
<dbReference type="InterPro" id="IPR011444">
    <property type="entry name" value="DUF1549"/>
</dbReference>
<dbReference type="InterPro" id="IPR009056">
    <property type="entry name" value="Cyt_c-like_dom"/>
</dbReference>
<dbReference type="GO" id="GO:0046872">
    <property type="term" value="F:metal ion binding"/>
    <property type="evidence" value="ECO:0007669"/>
    <property type="project" value="UniProtKB-KW"/>
</dbReference>
<dbReference type="Proteomes" id="UP000316598">
    <property type="component" value="Unassembled WGS sequence"/>
</dbReference>
<dbReference type="Pfam" id="PF07583">
    <property type="entry name" value="PSCyt2"/>
    <property type="match status" value="1"/>
</dbReference>
<proteinExistence type="predicted"/>
<dbReference type="Pfam" id="PF07587">
    <property type="entry name" value="PSD1"/>
    <property type="match status" value="1"/>
</dbReference>
<dbReference type="RefSeq" id="WP_146513627.1">
    <property type="nucleotide sequence ID" value="NZ_SJPI01000001.1"/>
</dbReference>
<evidence type="ECO:0000256" key="3">
    <source>
        <dbReference type="PROSITE-ProRule" id="PRU00433"/>
    </source>
</evidence>
<dbReference type="InterPro" id="IPR011429">
    <property type="entry name" value="Cyt_c_Planctomycete-type"/>
</dbReference>
<dbReference type="Pfam" id="PF07635">
    <property type="entry name" value="PSCyt1"/>
    <property type="match status" value="1"/>
</dbReference>
<dbReference type="EMBL" id="SJPI01000001">
    <property type="protein sequence ID" value="TWT53404.1"/>
    <property type="molecule type" value="Genomic_DNA"/>
</dbReference>
<protein>
    <submittedName>
        <fullName evidence="6">Planctomycete cytochrome C</fullName>
    </submittedName>
</protein>
<evidence type="ECO:0000256" key="1">
    <source>
        <dbReference type="ARBA" id="ARBA00022723"/>
    </source>
</evidence>
<dbReference type="InterPro" id="IPR022655">
    <property type="entry name" value="DUF1553"/>
</dbReference>
<feature type="region of interest" description="Disordered" evidence="4">
    <location>
        <begin position="699"/>
        <end position="720"/>
    </location>
</feature>
<evidence type="ECO:0000256" key="4">
    <source>
        <dbReference type="SAM" id="MobiDB-lite"/>
    </source>
</evidence>
<keyword evidence="3" id="KW-0349">Heme</keyword>
<accession>A0A5C5WR84</accession>
<dbReference type="PROSITE" id="PS51007">
    <property type="entry name" value="CYTC"/>
    <property type="match status" value="1"/>
</dbReference>
<sequence length="876" mass="98705">MNNPRRFRHRFALTALLTVVLGSVTWGQEDSAEGNAFFESNIRPVLIKECYSCHSNQTGNARGGLRLDTQQLTIIGGDSGAAIVPGDLDESQLWLAITHQSSEMPPRGRLSDTVIEDFRRWIEMGAPDPRETEIVEVQSSITSADIETAKAEFWAYQPAHDHQPPRVNHDEWPTNAIDQFVLAKLESKALTPAVDADAQSVLRRLTFDLIGLPPTSEQRSSFENRWQESPESAIASMTSELLGSDQYGERWGRHWLDVARYAESTGRGVNMTYPHAWRYRDYVIDSFNDDKPFDQFTQEQIAGDLMPAKSDQQWSEQLIATTFLAVGAKAVNEQNPVQFAADLVDEQIDVTTRVFLGQSVACARCHDHKFDPIPQSDYYALAGIFAGMKTYFGNPPSEFGEAKTAQSRRTSSLLLLPVDDPNPYDASYSAQELKQLRDRIVEKRRELSQLGPRSGGNSIRERLRLTNEIAQLSAKYSVVDENGQPKSYCMGVQEPDQPRDVRVLVRGEIDAPGPVIPRGVPQVLNRDGVDIPVDQSGRLQLAQWIGSDANTLTARVMVNRVWKHLFGRGLVSSLEDFGSTGDRPSHPELLDHLTVGFIESGWSVKTLIQTIVTSRTYRMSSEFDQQHFEADPENRLLWRMEPRRLDAEAIRDAMLLISSDLQLERPRGSEVAKAGYVAVRDGTFGIDRDRIREQIEDAMKQQRVRTRRPFSGPRQAMGRPNPRQFLEEAIERERDRLDMTTATYRSVYLPVVRDEVPRSLEVFDFADPNTVIGNRESSNTANQALYFMNNPFVIQQSDATAQRIAKQSSRSIDQIKLAFEHIYGRQPSSTERVAAISLVKSMTGQKNNFNQRQLGVAALSTLCQSLFASAEFRYLD</sequence>
<dbReference type="PANTHER" id="PTHR35889:SF3">
    <property type="entry name" value="F-BOX DOMAIN-CONTAINING PROTEIN"/>
    <property type="match status" value="1"/>
</dbReference>
<keyword evidence="1 3" id="KW-0479">Metal-binding</keyword>
<keyword evidence="2 3" id="KW-0408">Iron</keyword>
<comment type="caution">
    <text evidence="6">The sequence shown here is derived from an EMBL/GenBank/DDBJ whole genome shotgun (WGS) entry which is preliminary data.</text>
</comment>
<gene>
    <name evidence="6" type="ORF">Pla22_10330</name>
</gene>
<dbReference type="PANTHER" id="PTHR35889">
    <property type="entry name" value="CYCLOINULO-OLIGOSACCHARIDE FRUCTANOTRANSFERASE-RELATED"/>
    <property type="match status" value="1"/>
</dbReference>
<evidence type="ECO:0000259" key="5">
    <source>
        <dbReference type="PROSITE" id="PS51007"/>
    </source>
</evidence>
<dbReference type="GO" id="GO:0009055">
    <property type="term" value="F:electron transfer activity"/>
    <property type="evidence" value="ECO:0007669"/>
    <property type="project" value="InterPro"/>
</dbReference>
<dbReference type="OrthoDB" id="127107at2"/>
<evidence type="ECO:0000313" key="6">
    <source>
        <dbReference type="EMBL" id="TWT53404.1"/>
    </source>
</evidence>
<evidence type="ECO:0000313" key="7">
    <source>
        <dbReference type="Proteomes" id="UP000316598"/>
    </source>
</evidence>
<name>A0A5C5WR84_9BACT</name>
<dbReference type="GO" id="GO:0020037">
    <property type="term" value="F:heme binding"/>
    <property type="evidence" value="ECO:0007669"/>
    <property type="project" value="InterPro"/>
</dbReference>
<reference evidence="6 7" key="1">
    <citation type="submission" date="2019-02" db="EMBL/GenBank/DDBJ databases">
        <title>Deep-cultivation of Planctomycetes and their phenomic and genomic characterization uncovers novel biology.</title>
        <authorList>
            <person name="Wiegand S."/>
            <person name="Jogler M."/>
            <person name="Boedeker C."/>
            <person name="Pinto D."/>
            <person name="Vollmers J."/>
            <person name="Rivas-Marin E."/>
            <person name="Kohn T."/>
            <person name="Peeters S.H."/>
            <person name="Heuer A."/>
            <person name="Rast P."/>
            <person name="Oberbeckmann S."/>
            <person name="Bunk B."/>
            <person name="Jeske O."/>
            <person name="Meyerdierks A."/>
            <person name="Storesund J.E."/>
            <person name="Kallscheuer N."/>
            <person name="Luecker S."/>
            <person name="Lage O.M."/>
            <person name="Pohl T."/>
            <person name="Merkel B.J."/>
            <person name="Hornburger P."/>
            <person name="Mueller R.-W."/>
            <person name="Bruemmer F."/>
            <person name="Labrenz M."/>
            <person name="Spormann A.M."/>
            <person name="Op Den Camp H."/>
            <person name="Overmann J."/>
            <person name="Amann R."/>
            <person name="Jetten M.S.M."/>
            <person name="Mascher T."/>
            <person name="Medema M.H."/>
            <person name="Devos D.P."/>
            <person name="Kaster A.-K."/>
            <person name="Ovreas L."/>
            <person name="Rohde M."/>
            <person name="Galperin M.Y."/>
            <person name="Jogler C."/>
        </authorList>
    </citation>
    <scope>NUCLEOTIDE SEQUENCE [LARGE SCALE GENOMIC DNA]</scope>
    <source>
        <strain evidence="6 7">Pla22</strain>
    </source>
</reference>
<dbReference type="AlphaFoldDB" id="A0A5C5WR84"/>
<keyword evidence="7" id="KW-1185">Reference proteome</keyword>
<feature type="domain" description="Cytochrome c" evidence="5">
    <location>
        <begin position="29"/>
        <end position="126"/>
    </location>
</feature>
<evidence type="ECO:0000256" key="2">
    <source>
        <dbReference type="ARBA" id="ARBA00023004"/>
    </source>
</evidence>